<reference evidence="3 5" key="3">
    <citation type="submission" date="2020-09" db="EMBL/GenBank/DDBJ databases">
        <title>Complete, closed and curated genome sequences of Photobacterium damselae subsp. piscicida isolates from Australia indicate localised evolution and additional plasmid-borne pathogenicity mechanisms.</title>
        <authorList>
            <person name="Baseggio L."/>
            <person name="Silayeva O."/>
            <person name="Buller N."/>
            <person name="Landos M."/>
            <person name="Engelstaedter J."/>
            <person name="Barnes A.C."/>
        </authorList>
    </citation>
    <scope>NUCLEOTIDE SEQUENCE [LARGE SCALE GENOMIC DNA]</scope>
    <source>
        <strain evidence="3 5">AS-16-0540-1</strain>
    </source>
</reference>
<name>A0A1Q9GW08_PHODP</name>
<dbReference type="Proteomes" id="UP000218676">
    <property type="component" value="Chromosome 2"/>
</dbReference>
<feature type="chain" id="PRO_5011397475" evidence="1">
    <location>
        <begin position="18"/>
        <end position="172"/>
    </location>
</feature>
<organism evidence="2 4">
    <name type="scientific">Photobacterium damsela subsp. piscicida</name>
    <name type="common">Pasteurella piscicida</name>
    <dbReference type="NCBI Taxonomy" id="38294"/>
    <lineage>
        <taxon>Bacteria</taxon>
        <taxon>Pseudomonadati</taxon>
        <taxon>Pseudomonadota</taxon>
        <taxon>Gammaproteobacteria</taxon>
        <taxon>Vibrionales</taxon>
        <taxon>Vibrionaceae</taxon>
        <taxon>Photobacterium</taxon>
    </lineage>
</organism>
<dbReference type="EMBL" id="AP018046">
    <property type="protein sequence ID" value="BAX55392.1"/>
    <property type="molecule type" value="Genomic_DNA"/>
</dbReference>
<evidence type="ECO:0000313" key="2">
    <source>
        <dbReference type="EMBL" id="BAX55392.1"/>
    </source>
</evidence>
<evidence type="ECO:0000313" key="3">
    <source>
        <dbReference type="EMBL" id="QOD58259.1"/>
    </source>
</evidence>
<dbReference type="Proteomes" id="UP000516656">
    <property type="component" value="Chromosome 2"/>
</dbReference>
<evidence type="ECO:0000313" key="4">
    <source>
        <dbReference type="Proteomes" id="UP000218676"/>
    </source>
</evidence>
<dbReference type="RefSeq" id="WP_044180136.1">
    <property type="nucleotide sequence ID" value="NZ_AP018046.1"/>
</dbReference>
<evidence type="ECO:0000256" key="1">
    <source>
        <dbReference type="SAM" id="SignalP"/>
    </source>
</evidence>
<evidence type="ECO:0000313" key="5">
    <source>
        <dbReference type="Proteomes" id="UP000516656"/>
    </source>
</evidence>
<gene>
    <name evidence="3" type="ORF">IC627_21125</name>
    <name evidence="2" type="ORF">PDPUS_2_00806</name>
</gene>
<sequence>MKIVKTAILLTTLFAYAPSTISDTVTNDNQEEIFNDIQNDTIYGSWKIKTPQKIGKRIVAGALYFEKNEQGQNQFTFALLESNGHHGCTDFIANGHVEFIKDGDVFVQQGYWKFFIDEDVKTLHSGDLFRAEDHLILKLNNADDELILQPVSKDQLEHDVSVACQANKDIPE</sequence>
<reference evidence="2" key="1">
    <citation type="journal article" date="2017" name="Genome Announc.">
        <title>Whole-Genome Sequence of Photobacterium damselae subsp. piscicida Strain 91-197, Isolated from Hybrid Striped Bass (Morone sp.) in the United States.</title>
        <authorList>
            <person name="Teru Y."/>
            <person name="Hikima J."/>
            <person name="Kono T."/>
            <person name="Sakai M."/>
            <person name="Takano T."/>
            <person name="Hawke J.P."/>
            <person name="Takeyama H."/>
            <person name="Aoki T."/>
        </authorList>
    </citation>
    <scope>NUCLEOTIDE SEQUENCE</scope>
    <source>
        <strain evidence="2">91-197</strain>
    </source>
</reference>
<dbReference type="EMBL" id="CP061855">
    <property type="protein sequence ID" value="QOD58259.1"/>
    <property type="molecule type" value="Genomic_DNA"/>
</dbReference>
<accession>A0A1Q9GW08</accession>
<feature type="signal peptide" evidence="1">
    <location>
        <begin position="1"/>
        <end position="17"/>
    </location>
</feature>
<reference evidence="4" key="2">
    <citation type="submission" date="2017-05" db="EMBL/GenBank/DDBJ databases">
        <title>Whole genome sequence of fish pathogenic bacteria, Photobacterium damselae subsp. piscicida, strain 91-197, isolated from hybrid striped bass (Morone sp.) in USA.</title>
        <authorList>
            <person name="Teru Y."/>
            <person name="Hikima J."/>
            <person name="Kono T."/>
            <person name="Sakai M."/>
            <person name="Takano T."/>
            <person name="Hawke J.P."/>
            <person name="Takeyama H."/>
            <person name="Aoki T."/>
        </authorList>
    </citation>
    <scope>NUCLEOTIDE SEQUENCE [LARGE SCALE GENOMIC DNA]</scope>
    <source>
        <strain evidence="4">91-197</strain>
    </source>
</reference>
<protein>
    <submittedName>
        <fullName evidence="2">Uncharacterized protein</fullName>
    </submittedName>
</protein>
<proteinExistence type="predicted"/>
<dbReference type="AlphaFoldDB" id="A0A1Q9GW08"/>
<keyword evidence="1" id="KW-0732">Signal</keyword>